<proteinExistence type="predicted"/>
<feature type="transmembrane region" description="Helical" evidence="1">
    <location>
        <begin position="18"/>
        <end position="37"/>
    </location>
</feature>
<evidence type="ECO:0000313" key="2">
    <source>
        <dbReference type="EMBL" id="RZS39194.1"/>
    </source>
</evidence>
<keyword evidence="1" id="KW-0472">Membrane</keyword>
<keyword evidence="1" id="KW-0812">Transmembrane</keyword>
<keyword evidence="3" id="KW-1185">Reference proteome</keyword>
<dbReference type="EMBL" id="SGWQ01000004">
    <property type="protein sequence ID" value="RZS39194.1"/>
    <property type="molecule type" value="Genomic_DNA"/>
</dbReference>
<reference evidence="2 3" key="1">
    <citation type="submission" date="2019-02" db="EMBL/GenBank/DDBJ databases">
        <title>Genomic Encyclopedia of Type Strains, Phase IV (KMG-IV): sequencing the most valuable type-strain genomes for metagenomic binning, comparative biology and taxonomic classification.</title>
        <authorList>
            <person name="Goeker M."/>
        </authorList>
    </citation>
    <scope>NUCLEOTIDE SEQUENCE [LARGE SCALE GENOMIC DNA]</scope>
    <source>
        <strain evidence="2 3">DSM 101727</strain>
    </source>
</reference>
<organism evidence="2 3">
    <name type="scientific">Herbihabitans rhizosphaerae</name>
    <dbReference type="NCBI Taxonomy" id="1872711"/>
    <lineage>
        <taxon>Bacteria</taxon>
        <taxon>Bacillati</taxon>
        <taxon>Actinomycetota</taxon>
        <taxon>Actinomycetes</taxon>
        <taxon>Pseudonocardiales</taxon>
        <taxon>Pseudonocardiaceae</taxon>
        <taxon>Herbihabitans</taxon>
    </lineage>
</organism>
<accession>A0A4Q7KRN9</accession>
<keyword evidence="1" id="KW-1133">Transmembrane helix</keyword>
<dbReference type="AlphaFoldDB" id="A0A4Q7KRN9"/>
<dbReference type="Proteomes" id="UP000294257">
    <property type="component" value="Unassembled WGS sequence"/>
</dbReference>
<gene>
    <name evidence="2" type="ORF">EV193_104410</name>
</gene>
<sequence>MDIDWSQVRYECWKTVEYLGNVLIIGLMMMLALVCSLDLPEQSGAPFECDTTSMFTPDVPLDTAQVETGPVECDEDGSCTDGLRTWEVWSR</sequence>
<dbReference type="RefSeq" id="WP_165401362.1">
    <property type="nucleotide sequence ID" value="NZ_SGWQ01000004.1"/>
</dbReference>
<evidence type="ECO:0000313" key="3">
    <source>
        <dbReference type="Proteomes" id="UP000294257"/>
    </source>
</evidence>
<comment type="caution">
    <text evidence="2">The sequence shown here is derived from an EMBL/GenBank/DDBJ whole genome shotgun (WGS) entry which is preliminary data.</text>
</comment>
<protein>
    <submittedName>
        <fullName evidence="2">Uncharacterized protein</fullName>
    </submittedName>
</protein>
<name>A0A4Q7KRN9_9PSEU</name>
<evidence type="ECO:0000256" key="1">
    <source>
        <dbReference type="SAM" id="Phobius"/>
    </source>
</evidence>